<name>A0ABV0BMX6_9SPHI</name>
<dbReference type="EMBL" id="JBDJNQ010000001">
    <property type="protein sequence ID" value="MEN5375837.1"/>
    <property type="molecule type" value="Genomic_DNA"/>
</dbReference>
<organism evidence="2 3">
    <name type="scientific">Sphingobacterium kitahiroshimense</name>
    <dbReference type="NCBI Taxonomy" id="470446"/>
    <lineage>
        <taxon>Bacteria</taxon>
        <taxon>Pseudomonadati</taxon>
        <taxon>Bacteroidota</taxon>
        <taxon>Sphingobacteriia</taxon>
        <taxon>Sphingobacteriales</taxon>
        <taxon>Sphingobacteriaceae</taxon>
        <taxon>Sphingobacterium</taxon>
    </lineage>
</organism>
<evidence type="ECO:0000256" key="1">
    <source>
        <dbReference type="SAM" id="SignalP"/>
    </source>
</evidence>
<sequence length="111" mass="11834">MKTLKTKLSLVVVAIIGIITMSFALANNESKEEKVEKKAATTWHYTSNSTTAGAFANAANWQQGAGPSCGSTGNKPCEITVDAENEIELEAYLDGMSNPEVLAINPTSKRN</sequence>
<feature type="chain" id="PRO_5045059237" evidence="1">
    <location>
        <begin position="27"/>
        <end position="111"/>
    </location>
</feature>
<dbReference type="Proteomes" id="UP001409291">
    <property type="component" value="Unassembled WGS sequence"/>
</dbReference>
<dbReference type="RefSeq" id="WP_346580365.1">
    <property type="nucleotide sequence ID" value="NZ_JBDJLH010000006.1"/>
</dbReference>
<keyword evidence="3" id="KW-1185">Reference proteome</keyword>
<keyword evidence="1" id="KW-0732">Signal</keyword>
<accession>A0ABV0BMX6</accession>
<dbReference type="Pfam" id="PF20130">
    <property type="entry name" value="DUF6520"/>
    <property type="match status" value="1"/>
</dbReference>
<evidence type="ECO:0000313" key="3">
    <source>
        <dbReference type="Proteomes" id="UP001409291"/>
    </source>
</evidence>
<evidence type="ECO:0000313" key="2">
    <source>
        <dbReference type="EMBL" id="MEN5375837.1"/>
    </source>
</evidence>
<gene>
    <name evidence="2" type="ORF">ABE541_01040</name>
</gene>
<reference evidence="2 3" key="1">
    <citation type="submission" date="2024-04" db="EMBL/GenBank/DDBJ databases">
        <title>WGS of bacteria from Torrens River.</title>
        <authorList>
            <person name="Wyrsch E.R."/>
            <person name="Drigo B."/>
        </authorList>
    </citation>
    <scope>NUCLEOTIDE SEQUENCE [LARGE SCALE GENOMIC DNA]</scope>
    <source>
        <strain evidence="2 3">TWI391</strain>
    </source>
</reference>
<protein>
    <submittedName>
        <fullName evidence="2">DUF6520 family protein</fullName>
    </submittedName>
</protein>
<dbReference type="InterPro" id="IPR045391">
    <property type="entry name" value="DUF6520"/>
</dbReference>
<proteinExistence type="predicted"/>
<comment type="caution">
    <text evidence="2">The sequence shown here is derived from an EMBL/GenBank/DDBJ whole genome shotgun (WGS) entry which is preliminary data.</text>
</comment>
<feature type="signal peptide" evidence="1">
    <location>
        <begin position="1"/>
        <end position="26"/>
    </location>
</feature>